<evidence type="ECO:0000313" key="2">
    <source>
        <dbReference type="Proteomes" id="UP000826212"/>
    </source>
</evidence>
<sequence length="188" mass="21304">MNEELQMILDMVQEKMDNSIEHLNNELNSIRAGKASPRMLDGLMIDYYGSQTPLSQVANVNTPDARTIAIQPWEKTLIPDIERAIINSNLGLNPENNGEIIRLNVPPLTEERRKSLVKDANNVGENAKIAIRSARKDANDTFKKMLKDSEISEDQEKNLLNDVQDFTNSFIKKIDELLKEKEADILTV</sequence>
<proteinExistence type="predicted"/>
<gene>
    <name evidence="1" type="primary">frr</name>
    <name evidence="1" type="ORF">K4L44_15150</name>
</gene>
<name>A0AC61NN33_9BACT</name>
<keyword evidence="2" id="KW-1185">Reference proteome</keyword>
<dbReference type="Proteomes" id="UP000826212">
    <property type="component" value="Chromosome"/>
</dbReference>
<protein>
    <submittedName>
        <fullName evidence="1">Ribosome recycling factor</fullName>
    </submittedName>
</protein>
<reference evidence="1" key="1">
    <citation type="submission" date="2021-08" db="EMBL/GenBank/DDBJ databases">
        <title>Novel anaerobic bacterium isolated from sea squirt in East Sea, Republic of Korea.</title>
        <authorList>
            <person name="Nguyen T.H."/>
            <person name="Li Z."/>
            <person name="Lee Y.-J."/>
            <person name="Ko J."/>
            <person name="Kim S.-G."/>
        </authorList>
    </citation>
    <scope>NUCLEOTIDE SEQUENCE</scope>
    <source>
        <strain evidence="1">KCTC 25031</strain>
    </source>
</reference>
<organism evidence="1 2">
    <name type="scientific">Halosquirtibacter laminarini</name>
    <dbReference type="NCBI Taxonomy" id="3374600"/>
    <lineage>
        <taxon>Bacteria</taxon>
        <taxon>Pseudomonadati</taxon>
        <taxon>Bacteroidota</taxon>
        <taxon>Bacteroidia</taxon>
        <taxon>Marinilabiliales</taxon>
        <taxon>Prolixibacteraceae</taxon>
        <taxon>Halosquirtibacter</taxon>
    </lineage>
</organism>
<evidence type="ECO:0000313" key="1">
    <source>
        <dbReference type="EMBL" id="QZE13865.1"/>
    </source>
</evidence>
<accession>A0AC61NN33</accession>
<dbReference type="EMBL" id="CP081303">
    <property type="protein sequence ID" value="QZE13865.1"/>
    <property type="molecule type" value="Genomic_DNA"/>
</dbReference>